<dbReference type="RefSeq" id="WP_338445935.1">
    <property type="nucleotide sequence ID" value="NZ_CP144918.1"/>
</dbReference>
<gene>
    <name evidence="2" type="ORF">V5F89_12370</name>
</gene>
<protein>
    <submittedName>
        <fullName evidence="2">Uncharacterized protein</fullName>
    </submittedName>
</protein>
<evidence type="ECO:0000256" key="1">
    <source>
        <dbReference type="SAM" id="MobiDB-lite"/>
    </source>
</evidence>
<sequence>MRQENRAKQREFGHKQNGTVETHQKAARVQQGSLMRMYEAGQLTIEQLASSQSIRSVAERIGADVGIGTVSLETRVDQGRPHDGGFFERLGAVRAEVAYGRWRASIARKRGGAAPVLAMIVDDMSCSEAARLFRMRKETARTRLRDALNLWPDYIGKACDEIDEATMLAAQAGIL</sequence>
<proteinExistence type="predicted"/>
<reference evidence="2 3" key="1">
    <citation type="submission" date="2024-02" db="EMBL/GenBank/DDBJ databases">
        <title>The whole genome sequence of five bacterial samples isolated from Abu Dhabi Sabkha-shore region.</title>
        <authorList>
            <person name="Sudalaimuthuasari N."/>
            <person name="Sarfraz B."/>
            <person name="Tuyisabe J.D."/>
            <person name="Mugisha Ntwali L.D.M."/>
            <person name="Ali A.I.A.A."/>
            <person name="Almansoori S.Z.A."/>
            <person name="Alajami H.S.A."/>
            <person name="Almeqbaali A.A.S."/>
            <person name="Kundu B."/>
            <person name="Saeed E.E."/>
            <person name="Sukumarinath V."/>
            <person name="Mishra A.K."/>
            <person name="Hazzouri K.M."/>
            <person name="Almaskari R."/>
            <person name="Sharma A.K."/>
            <person name="Amiri K.M.A."/>
        </authorList>
    </citation>
    <scope>NUCLEOTIDE SEQUENCE [LARGE SCALE GENOMIC DNA]</scope>
    <source>
        <strain evidence="3">kcgeb_sd</strain>
    </source>
</reference>
<dbReference type="EMBL" id="CP144918">
    <property type="protein sequence ID" value="WWA47044.1"/>
    <property type="molecule type" value="Genomic_DNA"/>
</dbReference>
<accession>A0ABZ2D4F5</accession>
<evidence type="ECO:0000313" key="2">
    <source>
        <dbReference type="EMBL" id="WWA47044.1"/>
    </source>
</evidence>
<feature type="compositionally biased region" description="Basic and acidic residues" evidence="1">
    <location>
        <begin position="1"/>
        <end position="14"/>
    </location>
</feature>
<evidence type="ECO:0000313" key="3">
    <source>
        <dbReference type="Proteomes" id="UP001335183"/>
    </source>
</evidence>
<organism evidence="2 3">
    <name type="scientific">Pelagerythrobacter marensis</name>
    <dbReference type="NCBI Taxonomy" id="543877"/>
    <lineage>
        <taxon>Bacteria</taxon>
        <taxon>Pseudomonadati</taxon>
        <taxon>Pseudomonadota</taxon>
        <taxon>Alphaproteobacteria</taxon>
        <taxon>Sphingomonadales</taxon>
        <taxon>Erythrobacteraceae</taxon>
        <taxon>Pelagerythrobacter</taxon>
    </lineage>
</organism>
<feature type="region of interest" description="Disordered" evidence="1">
    <location>
        <begin position="1"/>
        <end position="24"/>
    </location>
</feature>
<keyword evidence="3" id="KW-1185">Reference proteome</keyword>
<dbReference type="Proteomes" id="UP001335183">
    <property type="component" value="Chromosome"/>
</dbReference>
<name>A0ABZ2D4F5_9SPHN</name>